<feature type="compositionally biased region" description="Low complexity" evidence="1">
    <location>
        <begin position="506"/>
        <end position="516"/>
    </location>
</feature>
<feature type="region of interest" description="Disordered" evidence="1">
    <location>
        <begin position="571"/>
        <end position="598"/>
    </location>
</feature>
<dbReference type="EMBL" id="JAWWNJ010000020">
    <property type="protein sequence ID" value="KAK7035188.1"/>
    <property type="molecule type" value="Genomic_DNA"/>
</dbReference>
<comment type="caution">
    <text evidence="2">The sequence shown here is derived from an EMBL/GenBank/DDBJ whole genome shotgun (WGS) entry which is preliminary data.</text>
</comment>
<reference evidence="2 3" key="1">
    <citation type="journal article" date="2024" name="J Genomics">
        <title>Draft genome sequencing and assembly of Favolaschia claudopus CIRM-BRFM 2984 isolated from oak limbs.</title>
        <authorList>
            <person name="Navarro D."/>
            <person name="Drula E."/>
            <person name="Chaduli D."/>
            <person name="Cazenave R."/>
            <person name="Ahrendt S."/>
            <person name="Wang J."/>
            <person name="Lipzen A."/>
            <person name="Daum C."/>
            <person name="Barry K."/>
            <person name="Grigoriev I.V."/>
            <person name="Favel A."/>
            <person name="Rosso M.N."/>
            <person name="Martin F."/>
        </authorList>
    </citation>
    <scope>NUCLEOTIDE SEQUENCE [LARGE SCALE GENOMIC DNA]</scope>
    <source>
        <strain evidence="2 3">CIRM-BRFM 2984</strain>
    </source>
</reference>
<feature type="region of interest" description="Disordered" evidence="1">
    <location>
        <begin position="155"/>
        <end position="229"/>
    </location>
</feature>
<dbReference type="Proteomes" id="UP001362999">
    <property type="component" value="Unassembled WGS sequence"/>
</dbReference>
<evidence type="ECO:0000313" key="3">
    <source>
        <dbReference type="Proteomes" id="UP001362999"/>
    </source>
</evidence>
<protein>
    <submittedName>
        <fullName evidence="2">Uncharacterized protein</fullName>
    </submittedName>
</protein>
<name>A0AAW0C8F2_9AGAR</name>
<evidence type="ECO:0000256" key="1">
    <source>
        <dbReference type="SAM" id="MobiDB-lite"/>
    </source>
</evidence>
<sequence length="892" mass="100575">MANKETLPKLWTPRLAPYEDTALLFAQEPFATVFAQFKAKTNVTRHGNTLWSDLKKALTETCPEFFLTVPDWLRYTIGADIVEVMPAEAIDRGAKLWADVMYTQYIHGNTAAGSDAAFKLVLNAQLDNFKQYWKPLPAPPANFALTEEIGIRDCDADVDSDSDSSSDSEASDEDFMDLDDGDSEDMSVDNDDSSYETDSDSSDETDAPQFVDHTEAPRPYTTRKVRNADTDPLADRVKRWVTNMKDFFNGPYDKERARNSYQVVHDMVQMRALKSTTYKSAEFLRMLEASDNTMIPRTQKVARPGNLLETTHPDIMESFRYYNWKVSYGALIVKWVEPCLTQEEFDHMRPPPLKNFRFTSEQASDLLRFISNNPRIHPWGFNPMAAFMFSSEGAFTYHWETWLMPGLQELNYESGLDRWDASIVFRAIKRLPCFRETGSQALDKLDKTLHPQLAAVIGLTSERRYLRDKIERELYRPNETGTPLVIPMERPASPTKPTMSRKRRQNANTRRAAAAAPTPPPSDAGPSTDIPNLDPSQPNSCPRCRDRPMEEKCIRIVEVTRREVSNLLNSALTCAPEGDRMPPKPPTKKRKGGKSKPISPIQYFHPFDDLKMMLVEHREAVYARCGQDIVRFVEKGTTIIVGGVRFEVFSAETLAILLDNHRLVEIVAIERREEIDRWNPGTMTGSGTRQIAGGYKGDGYGAYPSHHGRTPQEIKAVGRQGISCDALVEAGNTIDPGLKKRLTDLTAKSSIEYLGQTGLTLYDCTNYASPVHVDTDMGLEDVIEGRSRKDGLGDLSPCVQLEKSGCGKDDYNFAYVRWGVVVRTQANTVWLFNGREEHASVLPAASAMRNANSDGSHPTTSGTNVVRAQRVREIRCGYHLRPRVVHPRNVRR</sequence>
<proteinExistence type="predicted"/>
<feature type="compositionally biased region" description="Acidic residues" evidence="1">
    <location>
        <begin position="156"/>
        <end position="206"/>
    </location>
</feature>
<accession>A0AAW0C8F2</accession>
<feature type="region of interest" description="Disordered" evidence="1">
    <location>
        <begin position="477"/>
        <end position="546"/>
    </location>
</feature>
<organism evidence="2 3">
    <name type="scientific">Favolaschia claudopus</name>
    <dbReference type="NCBI Taxonomy" id="2862362"/>
    <lineage>
        <taxon>Eukaryota</taxon>
        <taxon>Fungi</taxon>
        <taxon>Dikarya</taxon>
        <taxon>Basidiomycota</taxon>
        <taxon>Agaricomycotina</taxon>
        <taxon>Agaricomycetes</taxon>
        <taxon>Agaricomycetidae</taxon>
        <taxon>Agaricales</taxon>
        <taxon>Marasmiineae</taxon>
        <taxon>Mycenaceae</taxon>
        <taxon>Favolaschia</taxon>
    </lineage>
</organism>
<evidence type="ECO:0000313" key="2">
    <source>
        <dbReference type="EMBL" id="KAK7035188.1"/>
    </source>
</evidence>
<dbReference type="AlphaFoldDB" id="A0AAW0C8F2"/>
<keyword evidence="3" id="KW-1185">Reference proteome</keyword>
<gene>
    <name evidence="2" type="ORF">R3P38DRAFT_3184774</name>
</gene>